<gene>
    <name evidence="27" type="ORF">DM02DRAFT_667492</name>
</gene>
<evidence type="ECO:0000256" key="1">
    <source>
        <dbReference type="ARBA" id="ARBA00001966"/>
    </source>
</evidence>
<evidence type="ECO:0000256" key="3">
    <source>
        <dbReference type="ARBA" id="ARBA00005755"/>
    </source>
</evidence>
<organism evidence="27 28">
    <name type="scientific">Periconia macrospinosa</name>
    <dbReference type="NCBI Taxonomy" id="97972"/>
    <lineage>
        <taxon>Eukaryota</taxon>
        <taxon>Fungi</taxon>
        <taxon>Dikarya</taxon>
        <taxon>Ascomycota</taxon>
        <taxon>Pezizomycotina</taxon>
        <taxon>Dothideomycetes</taxon>
        <taxon>Pleosporomycetidae</taxon>
        <taxon>Pleosporales</taxon>
        <taxon>Massarineae</taxon>
        <taxon>Periconiaceae</taxon>
        <taxon>Periconia</taxon>
    </lineage>
</organism>
<evidence type="ECO:0000259" key="23">
    <source>
        <dbReference type="Pfam" id="PF03104"/>
    </source>
</evidence>
<dbReference type="PANTHER" id="PTHR45812:SF1">
    <property type="entry name" value="DNA POLYMERASE ZETA CATALYTIC SUBUNIT"/>
    <property type="match status" value="1"/>
</dbReference>
<dbReference type="Pfam" id="PF14260">
    <property type="entry name" value="zf-C4pol"/>
    <property type="match status" value="1"/>
</dbReference>
<dbReference type="FunFam" id="3.30.342.10:FF:000018">
    <property type="entry name" value="DNA polymerase"/>
    <property type="match status" value="1"/>
</dbReference>
<dbReference type="InterPro" id="IPR023211">
    <property type="entry name" value="DNA_pol_palm_dom_sf"/>
</dbReference>
<dbReference type="GO" id="GO:0051539">
    <property type="term" value="F:4 iron, 4 sulfur cluster binding"/>
    <property type="evidence" value="ECO:0007669"/>
    <property type="project" value="UniProtKB-KW"/>
</dbReference>
<dbReference type="PANTHER" id="PTHR45812">
    <property type="entry name" value="DNA POLYMERASE ZETA CATALYTIC SUBUNIT"/>
    <property type="match status" value="1"/>
</dbReference>
<evidence type="ECO:0000256" key="13">
    <source>
        <dbReference type="ARBA" id="ARBA00023004"/>
    </source>
</evidence>
<accession>A0A2V1E7X8</accession>
<dbReference type="InterPro" id="IPR042087">
    <property type="entry name" value="DNA_pol_B_thumb"/>
</dbReference>
<evidence type="ECO:0000256" key="6">
    <source>
        <dbReference type="ARBA" id="ARBA00022695"/>
    </source>
</evidence>
<dbReference type="Pfam" id="PF24065">
    <property type="entry name" value="REV3_N"/>
    <property type="match status" value="1"/>
</dbReference>
<dbReference type="GO" id="GO:0000166">
    <property type="term" value="F:nucleotide binding"/>
    <property type="evidence" value="ECO:0007669"/>
    <property type="project" value="InterPro"/>
</dbReference>
<dbReference type="Gene3D" id="3.30.420.10">
    <property type="entry name" value="Ribonuclease H-like superfamily/Ribonuclease H"/>
    <property type="match status" value="1"/>
</dbReference>
<evidence type="ECO:0000256" key="20">
    <source>
        <dbReference type="RuleBase" id="RU000442"/>
    </source>
</evidence>
<keyword evidence="16" id="KW-0234">DNA repair</keyword>
<keyword evidence="28" id="KW-1185">Reference proteome</keyword>
<evidence type="ECO:0000256" key="14">
    <source>
        <dbReference type="ARBA" id="ARBA00023014"/>
    </source>
</evidence>
<feature type="region of interest" description="Disordered" evidence="21">
    <location>
        <begin position="1665"/>
        <end position="1688"/>
    </location>
</feature>
<dbReference type="InterPro" id="IPR006172">
    <property type="entry name" value="DNA-dir_DNA_pol_B"/>
</dbReference>
<feature type="domain" description="DNA-directed DNA polymerase family B multifunctional" evidence="22">
    <location>
        <begin position="1056"/>
        <end position="1502"/>
    </location>
</feature>
<dbReference type="InterPro" id="IPR017964">
    <property type="entry name" value="DNA-dir_DNA_pol_B_CS"/>
</dbReference>
<dbReference type="STRING" id="97972.A0A2V1E7X8"/>
<keyword evidence="9" id="KW-0227">DNA damage</keyword>
<dbReference type="InterPro" id="IPR030559">
    <property type="entry name" value="PolZ_Rev3"/>
</dbReference>
<feature type="compositionally biased region" description="Polar residues" evidence="21">
    <location>
        <begin position="592"/>
        <end position="610"/>
    </location>
</feature>
<evidence type="ECO:0000256" key="21">
    <source>
        <dbReference type="SAM" id="MobiDB-lite"/>
    </source>
</evidence>
<name>A0A2V1E7X8_9PLEO</name>
<keyword evidence="5 20" id="KW-0808">Transferase</keyword>
<keyword evidence="7 20" id="KW-0235">DNA replication</keyword>
<evidence type="ECO:0000256" key="7">
    <source>
        <dbReference type="ARBA" id="ARBA00022705"/>
    </source>
</evidence>
<dbReference type="FunFam" id="3.30.420.10:FF:000024">
    <property type="entry name" value="DNA polymerase zeta catalytic subunit"/>
    <property type="match status" value="1"/>
</dbReference>
<dbReference type="InterPro" id="IPR043502">
    <property type="entry name" value="DNA/RNA_pol_sf"/>
</dbReference>
<dbReference type="GO" id="GO:0008270">
    <property type="term" value="F:zinc ion binding"/>
    <property type="evidence" value="ECO:0007669"/>
    <property type="project" value="UniProtKB-KW"/>
</dbReference>
<comment type="catalytic activity">
    <reaction evidence="18 20">
        <text>DNA(n) + a 2'-deoxyribonucleoside 5'-triphosphate = DNA(n+1) + diphosphate</text>
        <dbReference type="Rhea" id="RHEA:22508"/>
        <dbReference type="Rhea" id="RHEA-COMP:17339"/>
        <dbReference type="Rhea" id="RHEA-COMP:17340"/>
        <dbReference type="ChEBI" id="CHEBI:33019"/>
        <dbReference type="ChEBI" id="CHEBI:61560"/>
        <dbReference type="ChEBI" id="CHEBI:173112"/>
        <dbReference type="EC" id="2.7.7.7"/>
    </reaction>
</comment>
<dbReference type="Gene3D" id="3.30.342.10">
    <property type="entry name" value="DNA Polymerase, chain B, domain 1"/>
    <property type="match status" value="1"/>
</dbReference>
<dbReference type="Pfam" id="PF00136">
    <property type="entry name" value="DNA_pol_B"/>
    <property type="match status" value="1"/>
</dbReference>
<keyword evidence="17 20" id="KW-0539">Nucleus</keyword>
<evidence type="ECO:0000256" key="17">
    <source>
        <dbReference type="ARBA" id="ARBA00023242"/>
    </source>
</evidence>
<dbReference type="Gene3D" id="1.10.287.690">
    <property type="entry name" value="Helix hairpin bin"/>
    <property type="match status" value="1"/>
</dbReference>
<evidence type="ECO:0000256" key="9">
    <source>
        <dbReference type="ARBA" id="ARBA00022763"/>
    </source>
</evidence>
<dbReference type="InterPro" id="IPR025687">
    <property type="entry name" value="Znf-C4pol"/>
</dbReference>
<feature type="domain" description="DNA polymerase delta/zeta catalytic subunit N-terminal" evidence="25">
    <location>
        <begin position="60"/>
        <end position="141"/>
    </location>
</feature>
<dbReference type="Proteomes" id="UP000244855">
    <property type="component" value="Unassembled WGS sequence"/>
</dbReference>
<feature type="region of interest" description="Disordered" evidence="21">
    <location>
        <begin position="754"/>
        <end position="804"/>
    </location>
</feature>
<evidence type="ECO:0000259" key="25">
    <source>
        <dbReference type="Pfam" id="PF24055"/>
    </source>
</evidence>
<dbReference type="FunFam" id="1.10.287.690:FF:000002">
    <property type="entry name" value="DNA polymerase zeta"/>
    <property type="match status" value="1"/>
</dbReference>
<evidence type="ECO:0000256" key="15">
    <source>
        <dbReference type="ARBA" id="ARBA00023125"/>
    </source>
</evidence>
<keyword evidence="8 20" id="KW-0479">Metal-binding</keyword>
<dbReference type="SUPFAM" id="SSF56672">
    <property type="entry name" value="DNA/RNA polymerases"/>
    <property type="match status" value="1"/>
</dbReference>
<keyword evidence="12 20" id="KW-0239">DNA-directed DNA polymerase</keyword>
<comment type="cofactor">
    <cofactor evidence="1 20">
        <name>[4Fe-4S] cluster</name>
        <dbReference type="ChEBI" id="CHEBI:49883"/>
    </cofactor>
</comment>
<keyword evidence="13 20" id="KW-0408">Iron</keyword>
<evidence type="ECO:0000256" key="5">
    <source>
        <dbReference type="ARBA" id="ARBA00022679"/>
    </source>
</evidence>
<dbReference type="OrthoDB" id="2414538at2759"/>
<comment type="similarity">
    <text evidence="3 20">Belongs to the DNA polymerase type-B family.</text>
</comment>
<keyword evidence="11 20" id="KW-0862">Zinc</keyword>
<dbReference type="GO" id="GO:0003887">
    <property type="term" value="F:DNA-directed DNA polymerase activity"/>
    <property type="evidence" value="ECO:0007669"/>
    <property type="project" value="UniProtKB-KW"/>
</dbReference>
<evidence type="ECO:0000256" key="11">
    <source>
        <dbReference type="ARBA" id="ARBA00022833"/>
    </source>
</evidence>
<evidence type="ECO:0000256" key="18">
    <source>
        <dbReference type="ARBA" id="ARBA00049244"/>
    </source>
</evidence>
<dbReference type="InterPro" id="IPR006133">
    <property type="entry name" value="DNA-dir_DNA_pol_B_exonuc"/>
</dbReference>
<keyword evidence="6 20" id="KW-0548">Nucleotidyltransferase</keyword>
<evidence type="ECO:0000259" key="24">
    <source>
        <dbReference type="Pfam" id="PF14260"/>
    </source>
</evidence>
<dbReference type="GO" id="GO:0003677">
    <property type="term" value="F:DNA binding"/>
    <property type="evidence" value="ECO:0007669"/>
    <property type="project" value="UniProtKB-KW"/>
</dbReference>
<evidence type="ECO:0000259" key="26">
    <source>
        <dbReference type="Pfam" id="PF24065"/>
    </source>
</evidence>
<dbReference type="InterPro" id="IPR012337">
    <property type="entry name" value="RNaseH-like_sf"/>
</dbReference>
<dbReference type="InterPro" id="IPR056435">
    <property type="entry name" value="DPOD/Z_N"/>
</dbReference>
<dbReference type="Gene3D" id="1.10.132.60">
    <property type="entry name" value="DNA polymerase family B, C-terminal domain"/>
    <property type="match status" value="1"/>
</dbReference>
<evidence type="ECO:0000256" key="10">
    <source>
        <dbReference type="ARBA" id="ARBA00022771"/>
    </source>
</evidence>
<evidence type="ECO:0000313" key="27">
    <source>
        <dbReference type="EMBL" id="PVI06621.1"/>
    </source>
</evidence>
<dbReference type="GO" id="GO:0016035">
    <property type="term" value="C:zeta DNA polymerase complex"/>
    <property type="evidence" value="ECO:0007669"/>
    <property type="project" value="InterPro"/>
</dbReference>
<dbReference type="SUPFAM" id="SSF53098">
    <property type="entry name" value="Ribonuclease H-like"/>
    <property type="match status" value="1"/>
</dbReference>
<comment type="subcellular location">
    <subcellularLocation>
        <location evidence="2 20">Nucleus</location>
    </subcellularLocation>
</comment>
<keyword evidence="4 20" id="KW-0004">4Fe-4S</keyword>
<dbReference type="GO" id="GO:0042276">
    <property type="term" value="P:error-prone translesion synthesis"/>
    <property type="evidence" value="ECO:0007669"/>
    <property type="project" value="TreeGrafter"/>
</dbReference>
<comment type="subunit">
    <text evidence="19">Forms DNA polymerase zeta with REV7.</text>
</comment>
<dbReference type="FunFam" id="1.10.132.60:FF:000007">
    <property type="entry name" value="DNA polymerase"/>
    <property type="match status" value="1"/>
</dbReference>
<dbReference type="GO" id="GO:0005634">
    <property type="term" value="C:nucleus"/>
    <property type="evidence" value="ECO:0007669"/>
    <property type="project" value="UniProtKB-SubCell"/>
</dbReference>
<evidence type="ECO:0000256" key="12">
    <source>
        <dbReference type="ARBA" id="ARBA00022932"/>
    </source>
</evidence>
<evidence type="ECO:0000256" key="4">
    <source>
        <dbReference type="ARBA" id="ARBA00022485"/>
    </source>
</evidence>
<dbReference type="EMBL" id="KZ805308">
    <property type="protein sequence ID" value="PVI06621.1"/>
    <property type="molecule type" value="Genomic_DNA"/>
</dbReference>
<dbReference type="PRINTS" id="PR00106">
    <property type="entry name" value="DNAPOLB"/>
</dbReference>
<keyword evidence="14 20" id="KW-0411">Iron-sulfur</keyword>
<evidence type="ECO:0000256" key="19">
    <source>
        <dbReference type="ARBA" id="ARBA00066055"/>
    </source>
</evidence>
<evidence type="ECO:0000313" key="28">
    <source>
        <dbReference type="Proteomes" id="UP000244855"/>
    </source>
</evidence>
<evidence type="ECO:0000256" key="16">
    <source>
        <dbReference type="ARBA" id="ARBA00023204"/>
    </source>
</evidence>
<dbReference type="CDD" id="cd05778">
    <property type="entry name" value="DNA_polB_zeta_exo"/>
    <property type="match status" value="1"/>
</dbReference>
<dbReference type="CDD" id="cd05534">
    <property type="entry name" value="POLBc_zeta"/>
    <property type="match status" value="1"/>
</dbReference>
<dbReference type="Pfam" id="PF03104">
    <property type="entry name" value="DNA_pol_B_exo1"/>
    <property type="match status" value="1"/>
</dbReference>
<dbReference type="GO" id="GO:0000724">
    <property type="term" value="P:double-strand break repair via homologous recombination"/>
    <property type="evidence" value="ECO:0007669"/>
    <property type="project" value="TreeGrafter"/>
</dbReference>
<dbReference type="Pfam" id="PF24055">
    <property type="entry name" value="POL3_N"/>
    <property type="match status" value="1"/>
</dbReference>
<proteinExistence type="inferred from homology"/>
<dbReference type="EC" id="2.7.7.7" evidence="20"/>
<dbReference type="InterPro" id="IPR006134">
    <property type="entry name" value="DNA-dir_DNA_pol_B_multi_dom"/>
</dbReference>
<feature type="domain" description="DNA polymerase zeta catalytic subunit N-terminal" evidence="26">
    <location>
        <begin position="4"/>
        <end position="59"/>
    </location>
</feature>
<dbReference type="InterPro" id="IPR056447">
    <property type="entry name" value="REV3_N"/>
</dbReference>
<feature type="compositionally biased region" description="Polar residues" evidence="21">
    <location>
        <begin position="512"/>
        <end position="536"/>
    </location>
</feature>
<reference evidence="27 28" key="1">
    <citation type="journal article" date="2018" name="Sci. Rep.">
        <title>Comparative genomics provides insights into the lifestyle and reveals functional heterogeneity of dark septate endophytic fungi.</title>
        <authorList>
            <person name="Knapp D.G."/>
            <person name="Nemeth J.B."/>
            <person name="Barry K."/>
            <person name="Hainaut M."/>
            <person name="Henrissat B."/>
            <person name="Johnson J."/>
            <person name="Kuo A."/>
            <person name="Lim J.H.P."/>
            <person name="Lipzen A."/>
            <person name="Nolan M."/>
            <person name="Ohm R.A."/>
            <person name="Tamas L."/>
            <person name="Grigoriev I.V."/>
            <person name="Spatafora J.W."/>
            <person name="Nagy L.G."/>
            <person name="Kovacs G.M."/>
        </authorList>
    </citation>
    <scope>NUCLEOTIDE SEQUENCE [LARGE SCALE GENOMIC DNA]</scope>
    <source>
        <strain evidence="27 28">DSE2036</strain>
    </source>
</reference>
<sequence length="1688" mass="192694">MNTFRFRLNCIDHYQATPTHLDPVLRRCTVGSREHVPQVPVIRIFGATETGQKVCAHVHGALPYLYVEYNGSLDKDEVKTYIATLRASIDHALASTYRRNPYDGKSIYVGHISLVKGVPYYGYHVGYKFFLKIYLLNPLHMTRFTDLLHQGFILNRVFQPYESHLQYLLQWMCDYNLYGCAYINCAKVQFRGPVPDSEEIDITTHKWHDGSIPEDFIANPDQYPRQSHCTLEIDLCVQDILNRHELHYRPMHHSFNEASHELRPDEKYVPSMAGLWKDETIRRKLRMGLTDPSSSPFPTDVLVSMSASTRNTDKGGWIHEEEFRELVDKLIRAERGKNPAVTADNFIKPNEGEEHIRTAVQSVEDLYPENLRMDDSLENTAMPEEDNSVENITKKVASKATVITQAGNMLVDAVDTTENSDDLYPHSDIEEEPSMDPLSISEACAESLENAAAVEELMVGETDQLEQENTNKTLKRHSPFEDPKFSKRERIATMQNTPRVLLSQIITQGQRDSATLSQKLAENEPPHSNQLSQGSIKAQGRREPSTLSFPVVKDPNNPSTMLRLSQSDYSNSQEFPKTPAAKQFSTKKAYESPTTPWTTQKKSPFNTGSITSTTNSDALALVKQIERTSAHSAHTFYYGNLPPSVDVMEETWPETGLPPVIYQDAFYSNEDDVPDRPREYAGREFKLQSNTLPYLPLFDPTGQAAANFGEHPPIIHNKALEEKESQLRAQKCNLRNWEFAVAPPSFESVNDWVHQESQQATNGTQEEVGKSDKKPKRFSKALSQIEGPTQRNKHDFKYSQKKQSTSVKHDTQYMSIMSLEVHVNSRGSLVPDPAHDEIQCVFWCIQGDEDAVDDKPRVGILCLSDEDGIVQRIAKQTHVEVEYEGDELDLLNRVVDIVRHFDPDIMTGYEVHNGSWGYLIERARMKFEYNFCDEISRVRTLSQGNFGKDSDRWGFTHTSTIRIIGRHMINIWRAMRGELNLLQYTMENVVFHLLHKRIPHYQHSDLSAWYRSPKPRDLSKVLEYFITRVQLNLDILEANDVVPRTSEQARLLGVDFFSVISRGSQYKVESTMFRIAKPENFILVSPSRKQVGQQNALECLPLVMEPRSDFYTSPLLVLDFQSLYPSVMIAYNYCYSTCLGRIVPWRGQNKMGFMDFKREPQLLELVKDHINIAPNGMMYVKPEMRKSLLAKMLGEILETRVMIKSGMKQDKDDKTLQQLLNNRQLALKLLANVTYGYASASFSGRMPCSEIADSIVQTGRETLEKAIALIHSVERWGAEVVYGDTDSLFIYLKGRTRDQAFTIGEEIADAITKTNPQPIKLKFEKVYHPCVLMAKKRYVGFKYESRHQKEPVFDAKGIETVRRDGTPAEQKIEEKALKTLFRTSDLSQVKKYFQDQCTKIMQGRISIQDFLFAKEVKLGTYSDRGPPPPGALIAAKRMLADPRTEPQYGERIPYVVVTGAPGARLIDRCVSPETVLMNEHIELDAEYYITKNLIPPLERIFNLVGANVRQWYDEMPKIQRVRNISLPIQHLNQPNNSKNAIAPLRKTLESYMKFSTCLICRAKLSSSSLTANQQDAYAALPLCSSCLKRPARSLLSLRETLRKSEQRVRQVDVVCRSCANLAWGEEVKCDSRDCPVFYTRVREKGKHAVLEESVGRVVDVLEEESEKRWEKQKGGSRSKKGGAEGMEW</sequence>
<dbReference type="InterPro" id="IPR036397">
    <property type="entry name" value="RNaseH_sf"/>
</dbReference>
<evidence type="ECO:0000259" key="22">
    <source>
        <dbReference type="Pfam" id="PF00136"/>
    </source>
</evidence>
<feature type="region of interest" description="Disordered" evidence="21">
    <location>
        <begin position="512"/>
        <end position="610"/>
    </location>
</feature>
<feature type="domain" description="DNA-directed DNA polymerase family B exonuclease" evidence="23">
    <location>
        <begin position="794"/>
        <end position="989"/>
    </location>
</feature>
<dbReference type="PROSITE" id="PS00116">
    <property type="entry name" value="DNA_POLYMERASE_B"/>
    <property type="match status" value="1"/>
</dbReference>
<keyword evidence="10 20" id="KW-0863">Zinc-finger</keyword>
<feature type="compositionally biased region" description="Polar residues" evidence="21">
    <location>
        <begin position="755"/>
        <end position="765"/>
    </location>
</feature>
<evidence type="ECO:0000256" key="8">
    <source>
        <dbReference type="ARBA" id="ARBA00022723"/>
    </source>
</evidence>
<evidence type="ECO:0000256" key="2">
    <source>
        <dbReference type="ARBA" id="ARBA00004123"/>
    </source>
</evidence>
<dbReference type="Gene3D" id="3.90.1600.10">
    <property type="entry name" value="Palm domain of DNA polymerase"/>
    <property type="match status" value="1"/>
</dbReference>
<feature type="compositionally biased region" description="Polar residues" evidence="21">
    <location>
        <begin position="556"/>
        <end position="575"/>
    </location>
</feature>
<dbReference type="GO" id="GO:0006260">
    <property type="term" value="P:DNA replication"/>
    <property type="evidence" value="ECO:0007669"/>
    <property type="project" value="UniProtKB-KW"/>
</dbReference>
<dbReference type="SMART" id="SM00486">
    <property type="entry name" value="POLBc"/>
    <property type="match status" value="1"/>
</dbReference>
<keyword evidence="15 20" id="KW-0238">DNA-binding</keyword>
<feature type="domain" description="C4-type zinc-finger of DNA polymerase delta" evidence="24">
    <location>
        <begin position="1557"/>
        <end position="1640"/>
    </location>
</feature>
<protein>
    <recommendedName>
        <fullName evidence="20">DNA polymerase</fullName>
        <ecNumber evidence="20">2.7.7.7</ecNumber>
    </recommendedName>
</protein>